<dbReference type="Proteomes" id="UP000279446">
    <property type="component" value="Unassembled WGS sequence"/>
</dbReference>
<protein>
    <submittedName>
        <fullName evidence="1">Uncharacterized protein</fullName>
    </submittedName>
</protein>
<evidence type="ECO:0000313" key="1">
    <source>
        <dbReference type="EMBL" id="RUT44457.1"/>
    </source>
</evidence>
<name>A0A3S1C6Q5_9BACL</name>
<dbReference type="EMBL" id="RZNY01000015">
    <property type="protein sequence ID" value="RUT44457.1"/>
    <property type="molecule type" value="Genomic_DNA"/>
</dbReference>
<accession>A0A3S1C6Q5</accession>
<evidence type="ECO:0000313" key="2">
    <source>
        <dbReference type="Proteomes" id="UP000279446"/>
    </source>
</evidence>
<dbReference type="AlphaFoldDB" id="A0A3S1C6Q5"/>
<comment type="caution">
    <text evidence="1">The sequence shown here is derived from an EMBL/GenBank/DDBJ whole genome shotgun (WGS) entry which is preliminary data.</text>
</comment>
<organism evidence="1 2">
    <name type="scientific">Paenibacillus anaericanus</name>
    <dbReference type="NCBI Taxonomy" id="170367"/>
    <lineage>
        <taxon>Bacteria</taxon>
        <taxon>Bacillati</taxon>
        <taxon>Bacillota</taxon>
        <taxon>Bacilli</taxon>
        <taxon>Bacillales</taxon>
        <taxon>Paenibacillaceae</taxon>
        <taxon>Paenibacillus</taxon>
    </lineage>
</organism>
<keyword evidence="2" id="KW-1185">Reference proteome</keyword>
<gene>
    <name evidence="1" type="ORF">EJP82_17730</name>
</gene>
<sequence length="129" mass="15152">MYSDGSMHIEEKATSLGIVPFDTTDTSGNDNVDFDYLIEEVPEVEEYKLMKQGINPDYDFYIYENPEAIFLKSTDWESEYYIVEVGERTGSETIHIWHKFAVEYELEDVLIYDSSTGKYITLDEWRSKK</sequence>
<reference evidence="1 2" key="1">
    <citation type="submission" date="2018-12" db="EMBL/GenBank/DDBJ databases">
        <authorList>
            <person name="Sun L."/>
            <person name="Chen Z."/>
        </authorList>
    </citation>
    <scope>NUCLEOTIDE SEQUENCE [LARGE SCALE GENOMIC DNA]</scope>
    <source>
        <strain evidence="1 2">DSM 15890</strain>
    </source>
</reference>
<proteinExistence type="predicted"/>